<accession>A0A669PIH6</accession>
<reference evidence="2" key="1">
    <citation type="submission" date="2025-08" db="UniProtKB">
        <authorList>
            <consortium name="Ensembl"/>
        </authorList>
    </citation>
    <scope>IDENTIFICATION</scope>
</reference>
<dbReference type="PANTHER" id="PTHR35256">
    <property type="entry name" value="CHROMOSOME 8 OPEN READING FRAME 48"/>
    <property type="match status" value="1"/>
</dbReference>
<dbReference type="Ensembl" id="ENSPCLT00000010823.1">
    <property type="protein sequence ID" value="ENSPCLP00000007879.1"/>
    <property type="gene ID" value="ENSPCLG00000006601.1"/>
</dbReference>
<reference evidence="2" key="2">
    <citation type="submission" date="2025-09" db="UniProtKB">
        <authorList>
            <consortium name="Ensembl"/>
        </authorList>
    </citation>
    <scope>IDENTIFICATION</scope>
</reference>
<feature type="compositionally biased region" description="Low complexity" evidence="1">
    <location>
        <begin position="38"/>
        <end position="47"/>
    </location>
</feature>
<proteinExistence type="predicted"/>
<evidence type="ECO:0000313" key="2">
    <source>
        <dbReference type="Ensembl" id="ENSPCLP00000007879.1"/>
    </source>
</evidence>
<dbReference type="PANTHER" id="PTHR35256:SF1">
    <property type="entry name" value="EXPRESSED SEQUENCE AI429214"/>
    <property type="match status" value="1"/>
</dbReference>
<feature type="compositionally biased region" description="Low complexity" evidence="1">
    <location>
        <begin position="64"/>
        <end position="73"/>
    </location>
</feature>
<feature type="compositionally biased region" description="Low complexity" evidence="1">
    <location>
        <begin position="18"/>
        <end position="30"/>
    </location>
</feature>
<dbReference type="Pfam" id="PF15379">
    <property type="entry name" value="DUF4606"/>
    <property type="match status" value="1"/>
</dbReference>
<dbReference type="Proteomes" id="UP000472261">
    <property type="component" value="Unplaced"/>
</dbReference>
<organism evidence="2 3">
    <name type="scientific">Phasianus colchicus</name>
    <name type="common">Common pheasant</name>
    <dbReference type="NCBI Taxonomy" id="9054"/>
    <lineage>
        <taxon>Eukaryota</taxon>
        <taxon>Metazoa</taxon>
        <taxon>Chordata</taxon>
        <taxon>Craniata</taxon>
        <taxon>Vertebrata</taxon>
        <taxon>Euteleostomi</taxon>
        <taxon>Archelosauria</taxon>
        <taxon>Archosauria</taxon>
        <taxon>Dinosauria</taxon>
        <taxon>Saurischia</taxon>
        <taxon>Theropoda</taxon>
        <taxon>Coelurosauria</taxon>
        <taxon>Aves</taxon>
        <taxon>Neognathae</taxon>
        <taxon>Galloanserae</taxon>
        <taxon>Galliformes</taxon>
        <taxon>Phasianidae</taxon>
        <taxon>Phasianinae</taxon>
        <taxon>Phasianus</taxon>
    </lineage>
</organism>
<dbReference type="InterPro" id="IPR027932">
    <property type="entry name" value="DUF4606"/>
</dbReference>
<dbReference type="OMA" id="CLTEITE"/>
<keyword evidence="3" id="KW-1185">Reference proteome</keyword>
<name>A0A669PIH6_PHACC</name>
<evidence type="ECO:0000256" key="1">
    <source>
        <dbReference type="SAM" id="MobiDB-lite"/>
    </source>
</evidence>
<dbReference type="AlphaFoldDB" id="A0A669PIH6"/>
<feature type="compositionally biased region" description="Basic and acidic residues" evidence="1">
    <location>
        <begin position="1"/>
        <end position="17"/>
    </location>
</feature>
<protein>
    <submittedName>
        <fullName evidence="2">Uncharacterized protein</fullName>
    </submittedName>
</protein>
<sequence length="406" mass="44530">MPSFFTDDRCLRSREGAKTAAPSPAPAARRPAARRPTARSAPSALRRSLLRGRAGRGGAGCAGAGPRAGPEAAGEGKPSCLFAVCKAAPCCTMTTTSSDGSGDYEKQQKELSQSYASSVLDYSEDTWESFSEEEVACCQRESKSSELFCSTEDSELSAVLDPGESMLWLGGQSHTDEKSEVVDSAAAERDFIGKLIDILKNKEAGIKQEKFIIKTHAETTELSEEELDALQSFCIIKIRRVLQELISKQASGGNSRKQQRGFTSKASEASDLNCIVPHQLMNRIRLKNFRETIKQVTEAQVHRSSVCPDCKKKKAELAKTAFLRQKKILMERALLREKLEEQIYSRDVLTLIGETLRSFPKLSEDPRNLWQKLKGKADSGALACTSSNVICVGRGWETRGSVSFCQ</sequence>
<evidence type="ECO:0000313" key="3">
    <source>
        <dbReference type="Proteomes" id="UP000472261"/>
    </source>
</evidence>
<feature type="region of interest" description="Disordered" evidence="1">
    <location>
        <begin position="1"/>
        <end position="73"/>
    </location>
</feature>